<dbReference type="EMBL" id="CAJVCH010104159">
    <property type="protein sequence ID" value="CAG7723953.1"/>
    <property type="molecule type" value="Genomic_DNA"/>
</dbReference>
<reference evidence="6" key="1">
    <citation type="submission" date="2021-06" db="EMBL/GenBank/DDBJ databases">
        <authorList>
            <person name="Hodson N. C."/>
            <person name="Mongue J. A."/>
            <person name="Jaron S. K."/>
        </authorList>
    </citation>
    <scope>NUCLEOTIDE SEQUENCE</scope>
</reference>
<accession>A0A8J2JU69</accession>
<evidence type="ECO:0000256" key="4">
    <source>
        <dbReference type="ARBA" id="ARBA00022833"/>
    </source>
</evidence>
<dbReference type="InterPro" id="IPR050688">
    <property type="entry name" value="Zinc_finger/UBP_domain"/>
</dbReference>
<dbReference type="GO" id="GO:0005634">
    <property type="term" value="C:nucleus"/>
    <property type="evidence" value="ECO:0007669"/>
    <property type="project" value="TreeGrafter"/>
</dbReference>
<dbReference type="PANTHER" id="PTHR24403:SF67">
    <property type="entry name" value="FI01116P-RELATED"/>
    <property type="match status" value="1"/>
</dbReference>
<gene>
    <name evidence="6" type="ORF">AFUS01_LOCUS13007</name>
</gene>
<name>A0A8J2JU69_9HEXA</name>
<dbReference type="GO" id="GO:0008270">
    <property type="term" value="F:zinc ion binding"/>
    <property type="evidence" value="ECO:0007669"/>
    <property type="project" value="UniProtKB-KW"/>
</dbReference>
<protein>
    <recommendedName>
        <fullName evidence="5">C2H2-type domain-containing protein</fullName>
    </recommendedName>
</protein>
<keyword evidence="1" id="KW-0479">Metal-binding</keyword>
<keyword evidence="2" id="KW-0677">Repeat</keyword>
<evidence type="ECO:0000256" key="3">
    <source>
        <dbReference type="ARBA" id="ARBA00022771"/>
    </source>
</evidence>
<dbReference type="GO" id="GO:0010468">
    <property type="term" value="P:regulation of gene expression"/>
    <property type="evidence" value="ECO:0007669"/>
    <property type="project" value="TreeGrafter"/>
</dbReference>
<feature type="domain" description="C2H2-type" evidence="5">
    <location>
        <begin position="653"/>
        <end position="674"/>
    </location>
</feature>
<evidence type="ECO:0000259" key="5">
    <source>
        <dbReference type="PROSITE" id="PS00028"/>
    </source>
</evidence>
<evidence type="ECO:0000256" key="2">
    <source>
        <dbReference type="ARBA" id="ARBA00022737"/>
    </source>
</evidence>
<dbReference type="Proteomes" id="UP000708208">
    <property type="component" value="Unassembled WGS sequence"/>
</dbReference>
<proteinExistence type="predicted"/>
<dbReference type="SMART" id="SM00355">
    <property type="entry name" value="ZnF_C2H2"/>
    <property type="match status" value="5"/>
</dbReference>
<evidence type="ECO:0000256" key="1">
    <source>
        <dbReference type="ARBA" id="ARBA00022723"/>
    </source>
</evidence>
<keyword evidence="7" id="KW-1185">Reference proteome</keyword>
<evidence type="ECO:0000313" key="7">
    <source>
        <dbReference type="Proteomes" id="UP000708208"/>
    </source>
</evidence>
<dbReference type="PANTHER" id="PTHR24403">
    <property type="entry name" value="ZINC FINGER PROTEIN"/>
    <property type="match status" value="1"/>
</dbReference>
<keyword evidence="4" id="KW-0862">Zinc</keyword>
<feature type="domain" description="C2H2-type" evidence="5">
    <location>
        <begin position="258"/>
        <end position="280"/>
    </location>
</feature>
<dbReference type="InterPro" id="IPR013087">
    <property type="entry name" value="Znf_C2H2_type"/>
</dbReference>
<sequence>MEEIPCEANVNLNNYFCLICCNKIDPRKKNFKHPNILDGIFLVLSNYMKWNNLGKQFQCQSELFPFCHKCTPKIENVSELNEQVHRLLRRIDQLCANISADILLSRNKFERILKTRNLGLSDHGISGNKRNKCTPEVGHFDMEKVCKYRTAVYKRFTASVTLERRDKSIAEISQIPKGPLRKRKCSVKVEIPMLSESETVLKESMGSMEMESYDMNSSAVGDFKCEIESEKRVKNDAVKKDVQGYQNSVTMKGRAWKCGTCRLIFPSKGKFDSHILSSCHGVRRHVAKKSINLQNADGSLLSIALSVFKDSRKNLPTVDNAVVNHLGKCMSTKIKADNCFETHYLASSEECHQDQNVENKKETEKYSVILKDRIFKSGDKCFSESEEAKVDRCVETDNENYQPRSSESFEESGEDLGIEILPRNNDNSLVECEGSRRNKPKRRSPNFRIWKLADKIKQIDATHFVFDEKFPFEINDGVWKCGTCGLDFRTKRYLNSHLLSSCLRGSLKRYKFLELPEGKFKYGGHVFQKSGDDNFICAECDHVAETQEKVMGHIRSKHLNVNSCRRFEEIEELPASKISYAGIIIEKSGDKFKCSDCFQTAGTQAELVNHIRSNHMVGLGRRRNLKVTELGHNRYQYGDTYHFEITDIGLFRCLTCDMHCHRRHRITEHIFVCHIRES</sequence>
<dbReference type="AlphaFoldDB" id="A0A8J2JU69"/>
<keyword evidence="3" id="KW-0863">Zinc-finger</keyword>
<evidence type="ECO:0000313" key="6">
    <source>
        <dbReference type="EMBL" id="CAG7723953.1"/>
    </source>
</evidence>
<organism evidence="6 7">
    <name type="scientific">Allacma fusca</name>
    <dbReference type="NCBI Taxonomy" id="39272"/>
    <lineage>
        <taxon>Eukaryota</taxon>
        <taxon>Metazoa</taxon>
        <taxon>Ecdysozoa</taxon>
        <taxon>Arthropoda</taxon>
        <taxon>Hexapoda</taxon>
        <taxon>Collembola</taxon>
        <taxon>Symphypleona</taxon>
        <taxon>Sminthuridae</taxon>
        <taxon>Allacma</taxon>
    </lineage>
</organism>
<dbReference type="PROSITE" id="PS00028">
    <property type="entry name" value="ZINC_FINGER_C2H2_1"/>
    <property type="match status" value="2"/>
</dbReference>
<comment type="caution">
    <text evidence="6">The sequence shown here is derived from an EMBL/GenBank/DDBJ whole genome shotgun (WGS) entry which is preliminary data.</text>
</comment>